<reference evidence="1 2" key="1">
    <citation type="submission" date="2018-03" db="EMBL/GenBank/DDBJ databases">
        <authorList>
            <person name="Fogelqvist J."/>
        </authorList>
    </citation>
    <scope>NUCLEOTIDE SEQUENCE [LARGE SCALE GENOMIC DNA]</scope>
</reference>
<sequence>MGAVTVALLPLARHCTLLHVVRAPRPAESRLPVGVQRFIVKRTQQFQDMLDRARQTRPEDLKTVTGVRQRLTVRAQLYTKALLESHPPLEHFLRALPSRTDAIDVVVPNTMDARMARRGLRIWASKSAEYHRKWAVLCLLCVPMSAVLSVLPLPNVVLLYNVYRLHVNFACMRAATAVCHSELHIVLDSALGDCYVGAKLSSSWSGPIDDSQLRCLANTLNRDQIARIGGQLRRRRPGRIASST</sequence>
<dbReference type="PANTHER" id="PTHR28062">
    <property type="entry name" value="K+-H+ EXCHANGE-LIKE PROTEIN"/>
    <property type="match status" value="1"/>
</dbReference>
<dbReference type="GO" id="GO:0005743">
    <property type="term" value="C:mitochondrial inner membrane"/>
    <property type="evidence" value="ECO:0007669"/>
    <property type="project" value="TreeGrafter"/>
</dbReference>
<name>A0A3P3Y8W5_PLABS</name>
<protein>
    <submittedName>
        <fullName evidence="1">Uncharacterized protein</fullName>
    </submittedName>
</protein>
<dbReference type="GO" id="GO:1902600">
    <property type="term" value="P:proton transmembrane transport"/>
    <property type="evidence" value="ECO:0007669"/>
    <property type="project" value="TreeGrafter"/>
</dbReference>
<dbReference type="Pfam" id="PF10173">
    <property type="entry name" value="Mit_KHE1"/>
    <property type="match status" value="1"/>
</dbReference>
<accession>A0A3P3Y8W5</accession>
<geneLocation type="mitochondrion" evidence="1"/>
<evidence type="ECO:0000313" key="2">
    <source>
        <dbReference type="Proteomes" id="UP000290189"/>
    </source>
</evidence>
<gene>
    <name evidence="1" type="ORF">PLBR_LOCUS3635</name>
</gene>
<dbReference type="EMBL" id="OVEO01000005">
    <property type="protein sequence ID" value="SPQ96420.1"/>
    <property type="molecule type" value="Genomic_DNA"/>
</dbReference>
<dbReference type="Proteomes" id="UP000290189">
    <property type="component" value="Unassembled WGS sequence"/>
</dbReference>
<organism evidence="1 2">
    <name type="scientific">Plasmodiophora brassicae</name>
    <name type="common">Clubroot disease agent</name>
    <dbReference type="NCBI Taxonomy" id="37360"/>
    <lineage>
        <taxon>Eukaryota</taxon>
        <taxon>Sar</taxon>
        <taxon>Rhizaria</taxon>
        <taxon>Endomyxa</taxon>
        <taxon>Phytomyxea</taxon>
        <taxon>Plasmodiophorida</taxon>
        <taxon>Plasmodiophoridae</taxon>
        <taxon>Plasmodiophora</taxon>
    </lineage>
</organism>
<dbReference type="PANTHER" id="PTHR28062:SF1">
    <property type="entry name" value="TRANSMEMBRANE PROTEIN"/>
    <property type="match status" value="1"/>
</dbReference>
<proteinExistence type="predicted"/>
<keyword evidence="1" id="KW-0496">Mitochondrion</keyword>
<dbReference type="GO" id="GO:0006813">
    <property type="term" value="P:potassium ion transport"/>
    <property type="evidence" value="ECO:0007669"/>
    <property type="project" value="TreeGrafter"/>
</dbReference>
<dbReference type="InterPro" id="IPR018786">
    <property type="entry name" value="Mit_KHE1"/>
</dbReference>
<dbReference type="AlphaFoldDB" id="A0A3P3Y8W5"/>
<evidence type="ECO:0000313" key="1">
    <source>
        <dbReference type="EMBL" id="SPQ96420.1"/>
    </source>
</evidence>